<evidence type="ECO:0000313" key="4">
    <source>
        <dbReference type="EMBL" id="GMT00749.1"/>
    </source>
</evidence>
<keyword evidence="1" id="KW-0862">Zinc</keyword>
<dbReference type="GO" id="GO:0008270">
    <property type="term" value="F:zinc ion binding"/>
    <property type="evidence" value="ECO:0007669"/>
    <property type="project" value="UniProtKB-KW"/>
</dbReference>
<keyword evidence="1" id="KW-0863">Zinc-finger</keyword>
<protein>
    <recommendedName>
        <fullName evidence="3">C3H1-type domain-containing protein</fullName>
    </recommendedName>
</protein>
<gene>
    <name evidence="4" type="ORF">PENTCL1PPCAC_22923</name>
</gene>
<evidence type="ECO:0000256" key="2">
    <source>
        <dbReference type="SAM" id="MobiDB-lite"/>
    </source>
</evidence>
<dbReference type="PROSITE" id="PS50103">
    <property type="entry name" value="ZF_C3H1"/>
    <property type="match status" value="1"/>
</dbReference>
<dbReference type="GO" id="GO:0005634">
    <property type="term" value="C:nucleus"/>
    <property type="evidence" value="ECO:0007669"/>
    <property type="project" value="TreeGrafter"/>
</dbReference>
<dbReference type="AlphaFoldDB" id="A0AAV5U2U1"/>
<evidence type="ECO:0000313" key="5">
    <source>
        <dbReference type="Proteomes" id="UP001432027"/>
    </source>
</evidence>
<comment type="caution">
    <text evidence="4">The sequence shown here is derived from an EMBL/GenBank/DDBJ whole genome shotgun (WGS) entry which is preliminary data.</text>
</comment>
<dbReference type="PANTHER" id="PTHR12876:SF35">
    <property type="entry name" value="LD08718P-RELATED"/>
    <property type="match status" value="1"/>
</dbReference>
<feature type="region of interest" description="Disordered" evidence="2">
    <location>
        <begin position="1"/>
        <end position="47"/>
    </location>
</feature>
<dbReference type="GO" id="GO:0036464">
    <property type="term" value="C:cytoplasmic ribonucleoprotein granule"/>
    <property type="evidence" value="ECO:0007669"/>
    <property type="project" value="TreeGrafter"/>
</dbReference>
<feature type="domain" description="C3H1-type" evidence="3">
    <location>
        <begin position="310"/>
        <end position="335"/>
    </location>
</feature>
<feature type="compositionally biased region" description="Polar residues" evidence="2">
    <location>
        <begin position="353"/>
        <end position="367"/>
    </location>
</feature>
<organism evidence="4 5">
    <name type="scientific">Pristionchus entomophagus</name>
    <dbReference type="NCBI Taxonomy" id="358040"/>
    <lineage>
        <taxon>Eukaryota</taxon>
        <taxon>Metazoa</taxon>
        <taxon>Ecdysozoa</taxon>
        <taxon>Nematoda</taxon>
        <taxon>Chromadorea</taxon>
        <taxon>Rhabditida</taxon>
        <taxon>Rhabditina</taxon>
        <taxon>Diplogasteromorpha</taxon>
        <taxon>Diplogasteroidea</taxon>
        <taxon>Neodiplogasteridae</taxon>
        <taxon>Pristionchus</taxon>
    </lineage>
</organism>
<dbReference type="EMBL" id="BTSX01000005">
    <property type="protein sequence ID" value="GMT00749.1"/>
    <property type="molecule type" value="Genomic_DNA"/>
</dbReference>
<dbReference type="Gene3D" id="3.40.50.11980">
    <property type="match status" value="1"/>
</dbReference>
<proteinExistence type="predicted"/>
<dbReference type="InterPro" id="IPR040757">
    <property type="entry name" value="Regnase_1/ZC3H12_C"/>
</dbReference>
<dbReference type="InterPro" id="IPR051101">
    <property type="entry name" value="ZC3H12/N4BP1_RNase_Reg"/>
</dbReference>
<dbReference type="Proteomes" id="UP001432027">
    <property type="component" value="Unassembled WGS sequence"/>
</dbReference>
<dbReference type="Pfam" id="PF18561">
    <property type="entry name" value="Regnase_1_C"/>
    <property type="match status" value="1"/>
</dbReference>
<accession>A0AAV5U2U1</accession>
<evidence type="ECO:0000259" key="3">
    <source>
        <dbReference type="PROSITE" id="PS50103"/>
    </source>
</evidence>
<feature type="non-terminal residue" evidence="4">
    <location>
        <position position="1"/>
    </location>
</feature>
<dbReference type="InterPro" id="IPR000571">
    <property type="entry name" value="Znf_CCCH"/>
</dbReference>
<dbReference type="PANTHER" id="PTHR12876">
    <property type="entry name" value="N4BP1-RELATED"/>
    <property type="match status" value="1"/>
</dbReference>
<dbReference type="GO" id="GO:0003729">
    <property type="term" value="F:mRNA binding"/>
    <property type="evidence" value="ECO:0007669"/>
    <property type="project" value="TreeGrafter"/>
</dbReference>
<keyword evidence="1" id="KW-0479">Metal-binding</keyword>
<dbReference type="GO" id="GO:0004521">
    <property type="term" value="F:RNA endonuclease activity"/>
    <property type="evidence" value="ECO:0007669"/>
    <property type="project" value="TreeGrafter"/>
</dbReference>
<dbReference type="FunFam" id="3.40.50.11980:FF:000001">
    <property type="entry name" value="ZC3H12A isoform 1"/>
    <property type="match status" value="1"/>
</dbReference>
<dbReference type="Pfam" id="PF11977">
    <property type="entry name" value="RNase_Zc3h12a"/>
    <property type="match status" value="1"/>
</dbReference>
<reference evidence="4" key="1">
    <citation type="submission" date="2023-10" db="EMBL/GenBank/DDBJ databases">
        <title>Genome assembly of Pristionchus species.</title>
        <authorList>
            <person name="Yoshida K."/>
            <person name="Sommer R.J."/>
        </authorList>
    </citation>
    <scope>NUCLEOTIDE SEQUENCE</scope>
    <source>
        <strain evidence="4">RS0144</strain>
    </source>
</reference>
<name>A0AAV5U2U1_9BILA</name>
<feature type="region of interest" description="Disordered" evidence="2">
    <location>
        <begin position="345"/>
        <end position="367"/>
    </location>
</feature>
<feature type="zinc finger region" description="C3H1-type" evidence="1">
    <location>
        <begin position="310"/>
        <end position="335"/>
    </location>
</feature>
<evidence type="ECO:0000256" key="1">
    <source>
        <dbReference type="PROSITE-ProRule" id="PRU00723"/>
    </source>
</evidence>
<sequence>NSVASAMSHRPLCRSSARGLQPEDDSSYESEESHSSLSRQTSGHGILSRNTSMADSMVSSILSTELSSISIDNETKLRRHALTLGYDTNEVEKAMAELGSEVTQESLLSWLLLHSTPSSSSSINEVSPSHSSNLRSIIIDGSNVAMADGRRHFSCGGIRECVSFFEKRGHTDILVFLPSFRRETPRYSMTSIQLRNGDERSHTPMTDQHILEELDERGMIVWTPSRRIDGQRVVCHDDRYILRTAIEKEGIVVSNDEFRELAKEDPSYRTVIEKRLLMYSFVHGRFFPPSDPLGKNGPDLDQYLSKTATTKTNYLCPYLKKCTYGAKCKYLHPERLKLPFASTGEKMEKGNHPVSTRVASDSITPSHLSPLHVMRTNSLDPSIESREKEEKRKVSAIPCHMKHTQLMRNKSAPVECASVPPPSLFTPSNTIWGTCELSVAPITSPESCRNERERLFYHLSNVFPSSSVQTVMESFPEEKDPRKLCESILLLHRRFESPLKSPSVPFHPQ</sequence>
<keyword evidence="5" id="KW-1185">Reference proteome</keyword>
<dbReference type="InterPro" id="IPR021869">
    <property type="entry name" value="RNase_Zc3h12_NYN"/>
</dbReference>